<dbReference type="SUPFAM" id="SSF52540">
    <property type="entry name" value="P-loop containing nucleoside triphosphate hydrolases"/>
    <property type="match status" value="1"/>
</dbReference>
<dbReference type="Pfam" id="PF00271">
    <property type="entry name" value="Helicase_C"/>
    <property type="match status" value="1"/>
</dbReference>
<dbReference type="InterPro" id="IPR011545">
    <property type="entry name" value="DEAD/DEAH_box_helicase_dom"/>
</dbReference>
<comment type="caution">
    <text evidence="9">The sequence shown here is derived from an EMBL/GenBank/DDBJ whole genome shotgun (WGS) entry which is preliminary data.</text>
</comment>
<evidence type="ECO:0000256" key="2">
    <source>
        <dbReference type="ARBA" id="ARBA00022741"/>
    </source>
</evidence>
<sequence length="473" mass="52055">MSTTRDDYERSRAGRDARRVELAMSTVRDADVEEVREGFAFEKNFYVEHPATARRSLAENEGTMKRMEIRVTRGGVDAPKCVLTFTEASFPSYVTEDLLREKFEAPSAAQSLAWPSALSGRDVVAVAETGSGKTLAYVLPAIVHVNAQPVLAPGEGPIALVLAPTRELACQIELEVAKYAASSQLKHACVYGGAPKGPQVKALKSGECEICVATPGRLIDFLERGVTNLRRTTFVVLDEADRMLDMGFEPQIRRIVSQTRPDRQTLLFTATWPVEVREIARTLVRNNPVEFRVSGAGDSLLASKNVEQIVHVMNGDEEDKYEKLIETLEREMDGERLLVFVETKASVDALTRKLRVGGWPALGLHGDKEQKERDWVLSEFKSGSSPIMIATDVASRGLDVEGVKLVVNYDFPNRGGVEEYVHRIGRTGRAGRLGKSVTFFTIRDGRHARGLVDVLRSSGQRVPDALANAAADS</sequence>
<dbReference type="PROSITE" id="PS51192">
    <property type="entry name" value="HELICASE_ATP_BIND_1"/>
    <property type="match status" value="1"/>
</dbReference>
<keyword evidence="2 6" id="KW-0547">Nucleotide-binding</keyword>
<dbReference type="PROSITE" id="PS51194">
    <property type="entry name" value="HELICASE_CTER"/>
    <property type="match status" value="1"/>
</dbReference>
<dbReference type="GeneID" id="34946343"/>
<dbReference type="GO" id="GO:0016787">
    <property type="term" value="F:hydrolase activity"/>
    <property type="evidence" value="ECO:0007669"/>
    <property type="project" value="UniProtKB-KW"/>
</dbReference>
<evidence type="ECO:0000259" key="8">
    <source>
        <dbReference type="PROSITE" id="PS51194"/>
    </source>
</evidence>
<gene>
    <name evidence="9" type="ORF">OT_ostta13g02520</name>
</gene>
<dbReference type="SMART" id="SM00490">
    <property type="entry name" value="HELICc"/>
    <property type="match status" value="1"/>
</dbReference>
<dbReference type="GO" id="GO:0003724">
    <property type="term" value="F:RNA helicase activity"/>
    <property type="evidence" value="ECO:0007669"/>
    <property type="project" value="UniProtKB-EC"/>
</dbReference>
<feature type="domain" description="Helicase C-terminal" evidence="8">
    <location>
        <begin position="320"/>
        <end position="470"/>
    </location>
</feature>
<dbReference type="Gene3D" id="3.40.50.300">
    <property type="entry name" value="P-loop containing nucleotide triphosphate hydrolases"/>
    <property type="match status" value="2"/>
</dbReference>
<dbReference type="InterPro" id="IPR001650">
    <property type="entry name" value="Helicase_C-like"/>
</dbReference>
<dbReference type="EMBL" id="CAID01000013">
    <property type="protein sequence ID" value="CEG00192.1"/>
    <property type="molecule type" value="Genomic_DNA"/>
</dbReference>
<dbReference type="PROSITE" id="PS00039">
    <property type="entry name" value="DEAD_ATP_HELICASE"/>
    <property type="match status" value="1"/>
</dbReference>
<dbReference type="RefSeq" id="XP_022840243.1">
    <property type="nucleotide sequence ID" value="XM_022982750.1"/>
</dbReference>
<dbReference type="EC" id="3.6.4.13" evidence="1"/>
<dbReference type="STRING" id="70448.A0A096P859"/>
<feature type="domain" description="Helicase ATP-binding" evidence="7">
    <location>
        <begin position="114"/>
        <end position="290"/>
    </location>
</feature>
<dbReference type="AlphaFoldDB" id="A0A096P859"/>
<keyword evidence="10" id="KW-1185">Reference proteome</keyword>
<dbReference type="PANTHER" id="PTHR47958">
    <property type="entry name" value="ATP-DEPENDENT RNA HELICASE DBP3"/>
    <property type="match status" value="1"/>
</dbReference>
<dbReference type="FunFam" id="3.40.50.300:FF:000008">
    <property type="entry name" value="ATP-dependent RNA helicase RhlB"/>
    <property type="match status" value="1"/>
</dbReference>
<accession>A0A096P859</accession>
<dbReference type="CDD" id="cd18787">
    <property type="entry name" value="SF2_C_DEAD"/>
    <property type="match status" value="1"/>
</dbReference>
<dbReference type="Pfam" id="PF00270">
    <property type="entry name" value="DEAD"/>
    <property type="match status" value="1"/>
</dbReference>
<keyword evidence="5 6" id="KW-0067">ATP-binding</keyword>
<evidence type="ECO:0000256" key="1">
    <source>
        <dbReference type="ARBA" id="ARBA00012552"/>
    </source>
</evidence>
<evidence type="ECO:0000313" key="9">
    <source>
        <dbReference type="EMBL" id="CEG00192.1"/>
    </source>
</evidence>
<dbReference type="InParanoid" id="A0A096P859"/>
<dbReference type="Proteomes" id="UP000009170">
    <property type="component" value="Unassembled WGS sequence"/>
</dbReference>
<evidence type="ECO:0000259" key="7">
    <source>
        <dbReference type="PROSITE" id="PS51192"/>
    </source>
</evidence>
<keyword evidence="3 6" id="KW-0378">Hydrolase</keyword>
<protein>
    <recommendedName>
        <fullName evidence="1">RNA helicase</fullName>
        <ecNumber evidence="1">3.6.4.13</ecNumber>
    </recommendedName>
</protein>
<evidence type="ECO:0000256" key="6">
    <source>
        <dbReference type="RuleBase" id="RU000492"/>
    </source>
</evidence>
<dbReference type="InterPro" id="IPR014001">
    <property type="entry name" value="Helicase_ATP-bd"/>
</dbReference>
<proteinExistence type="inferred from homology"/>
<dbReference type="GO" id="GO:0003676">
    <property type="term" value="F:nucleic acid binding"/>
    <property type="evidence" value="ECO:0007669"/>
    <property type="project" value="InterPro"/>
</dbReference>
<organism evidence="9 10">
    <name type="scientific">Ostreococcus tauri</name>
    <name type="common">Marine green alga</name>
    <dbReference type="NCBI Taxonomy" id="70448"/>
    <lineage>
        <taxon>Eukaryota</taxon>
        <taxon>Viridiplantae</taxon>
        <taxon>Chlorophyta</taxon>
        <taxon>Mamiellophyceae</taxon>
        <taxon>Mamiellales</taxon>
        <taxon>Bathycoccaceae</taxon>
        <taxon>Ostreococcus</taxon>
    </lineage>
</organism>
<reference evidence="9 10" key="2">
    <citation type="journal article" date="2014" name="BMC Genomics">
        <title>An improved genome of the model marine alga Ostreococcus tauri unfolds by assessing Illumina de novo assemblies.</title>
        <authorList>
            <person name="Blanc-Mathieu R."/>
            <person name="Verhelst B."/>
            <person name="Derelle E."/>
            <person name="Rombauts S."/>
            <person name="Bouget F.Y."/>
            <person name="Carre I."/>
            <person name="Chateau A."/>
            <person name="Eyre-Walker A."/>
            <person name="Grimsley N."/>
            <person name="Moreau H."/>
            <person name="Piegu B."/>
            <person name="Rivals E."/>
            <person name="Schackwitz W."/>
            <person name="Van de Peer Y."/>
            <person name="Piganeau G."/>
        </authorList>
    </citation>
    <scope>NUCLEOTIDE SEQUENCE [LARGE SCALE GENOMIC DNA]</scope>
    <source>
        <strain evidence="10">OTTH 0595 / CCAP 157/2 / RCC745</strain>
    </source>
</reference>
<evidence type="ECO:0000313" key="10">
    <source>
        <dbReference type="Proteomes" id="UP000009170"/>
    </source>
</evidence>
<dbReference type="GO" id="GO:0005524">
    <property type="term" value="F:ATP binding"/>
    <property type="evidence" value="ECO:0007669"/>
    <property type="project" value="UniProtKB-KW"/>
</dbReference>
<dbReference type="FunFam" id="3.40.50.300:FF:000079">
    <property type="entry name" value="probable ATP-dependent RNA helicase DDX17"/>
    <property type="match status" value="1"/>
</dbReference>
<dbReference type="InterPro" id="IPR000629">
    <property type="entry name" value="RNA-helicase_DEAD-box_CS"/>
</dbReference>
<dbReference type="SMART" id="SM00487">
    <property type="entry name" value="DEXDc"/>
    <property type="match status" value="1"/>
</dbReference>
<reference evidence="10" key="1">
    <citation type="journal article" date="2006" name="Proc. Natl. Acad. Sci. U.S.A.">
        <title>Genome analysis of the smallest free-living eukaryote Ostreococcus tauri unveils many unique features.</title>
        <authorList>
            <person name="Derelle E."/>
            <person name="Ferraz C."/>
            <person name="Rombauts S."/>
            <person name="Rouze P."/>
            <person name="Worden A.Z."/>
            <person name="Robbens S."/>
            <person name="Partensky F."/>
            <person name="Degroeve S."/>
            <person name="Echeynie S."/>
            <person name="Cooke R."/>
            <person name="Saeys Y."/>
            <person name="Wuyts J."/>
            <person name="Jabbari K."/>
            <person name="Bowler C."/>
            <person name="Panaud O."/>
            <person name="Piegu B."/>
            <person name="Ball S.G."/>
            <person name="Ral J.-P."/>
            <person name="Bouget F.-Y."/>
            <person name="Piganeau G."/>
            <person name="De Baets B."/>
            <person name="Picard A."/>
            <person name="Delseny M."/>
            <person name="Demaille J."/>
            <person name="Van de Peer Y."/>
            <person name="Moreau H."/>
        </authorList>
    </citation>
    <scope>NUCLEOTIDE SEQUENCE [LARGE SCALE GENOMIC DNA]</scope>
    <source>
        <strain evidence="10">OTTH 0595 / CCAP 157/2 / RCC745</strain>
    </source>
</reference>
<dbReference type="KEGG" id="ota:OT_ostta13g02520"/>
<dbReference type="OrthoDB" id="196131at2759"/>
<name>A0A096P859_OSTTA</name>
<comment type="similarity">
    <text evidence="6">Belongs to the DEAD box helicase family.</text>
</comment>
<evidence type="ECO:0000256" key="3">
    <source>
        <dbReference type="ARBA" id="ARBA00022801"/>
    </source>
</evidence>
<evidence type="ECO:0000256" key="4">
    <source>
        <dbReference type="ARBA" id="ARBA00022806"/>
    </source>
</evidence>
<evidence type="ECO:0000256" key="5">
    <source>
        <dbReference type="ARBA" id="ARBA00022840"/>
    </source>
</evidence>
<dbReference type="FunCoup" id="A0A096P859">
    <property type="interactions" value="1873"/>
</dbReference>
<dbReference type="InterPro" id="IPR027417">
    <property type="entry name" value="P-loop_NTPase"/>
</dbReference>
<keyword evidence="4 6" id="KW-0347">Helicase</keyword>